<accession>A0AC34FQV5</accession>
<evidence type="ECO:0000313" key="1">
    <source>
        <dbReference type="Proteomes" id="UP000887579"/>
    </source>
</evidence>
<name>A0AC34FQV5_9BILA</name>
<dbReference type="WBParaSite" id="ES5_v2.g19523.t1">
    <property type="protein sequence ID" value="ES5_v2.g19523.t1"/>
    <property type="gene ID" value="ES5_v2.g19523"/>
</dbReference>
<protein>
    <submittedName>
        <fullName evidence="2">Protein kinase domain-containing protein</fullName>
    </submittedName>
</protein>
<evidence type="ECO:0000313" key="2">
    <source>
        <dbReference type="WBParaSite" id="ES5_v2.g19523.t1"/>
    </source>
</evidence>
<organism evidence="1 2">
    <name type="scientific">Panagrolaimus sp. ES5</name>
    <dbReference type="NCBI Taxonomy" id="591445"/>
    <lineage>
        <taxon>Eukaryota</taxon>
        <taxon>Metazoa</taxon>
        <taxon>Ecdysozoa</taxon>
        <taxon>Nematoda</taxon>
        <taxon>Chromadorea</taxon>
        <taxon>Rhabditida</taxon>
        <taxon>Tylenchina</taxon>
        <taxon>Panagrolaimomorpha</taxon>
        <taxon>Panagrolaimoidea</taxon>
        <taxon>Panagrolaimidae</taxon>
        <taxon>Panagrolaimus</taxon>
    </lineage>
</organism>
<proteinExistence type="predicted"/>
<reference evidence="2" key="1">
    <citation type="submission" date="2022-11" db="UniProtKB">
        <authorList>
            <consortium name="WormBaseParasite"/>
        </authorList>
    </citation>
    <scope>IDENTIFICATION</scope>
</reference>
<dbReference type="Proteomes" id="UP000887579">
    <property type="component" value="Unplaced"/>
</dbReference>
<sequence>MIHRDIACRNVLLMEGNIAKLADFELCVYCNENGIYKDSMHAKLPIKWLSIEALTDGIFSEMSDVWAFGILCFEMFSYGNIPYGTMSPEEMRAFLQAEKRLELPNNTPDYIYDLMQKCWIQESLKRPTFMQINKMIASKLENETFKYGYLALKKV</sequence>